<dbReference type="NCBIfam" id="TIGR02937">
    <property type="entry name" value="sigma70-ECF"/>
    <property type="match status" value="1"/>
</dbReference>
<dbReference type="CDD" id="cd06171">
    <property type="entry name" value="Sigma70_r4"/>
    <property type="match status" value="1"/>
</dbReference>
<dbReference type="InterPro" id="IPR014284">
    <property type="entry name" value="RNA_pol_sigma-70_dom"/>
</dbReference>
<dbReference type="PANTHER" id="PTHR43133">
    <property type="entry name" value="RNA POLYMERASE ECF-TYPE SIGMA FACTO"/>
    <property type="match status" value="1"/>
</dbReference>
<name>A0ABN2E6P5_9ACTN</name>
<dbReference type="Pfam" id="PF04545">
    <property type="entry name" value="Sigma70_r4"/>
    <property type="match status" value="1"/>
</dbReference>
<dbReference type="RefSeq" id="WP_344194892.1">
    <property type="nucleotide sequence ID" value="NZ_BAAAND010000008.1"/>
</dbReference>
<comment type="caution">
    <text evidence="8">The sequence shown here is derived from an EMBL/GenBank/DDBJ whole genome shotgun (WGS) entry which is preliminary data.</text>
</comment>
<protein>
    <submittedName>
        <fullName evidence="8">Sigma-70 family RNA polymerase sigma factor</fullName>
    </submittedName>
</protein>
<keyword evidence="4" id="KW-0238">DNA-binding</keyword>
<dbReference type="SUPFAM" id="SSF88946">
    <property type="entry name" value="Sigma2 domain of RNA polymerase sigma factors"/>
    <property type="match status" value="1"/>
</dbReference>
<dbReference type="Gene3D" id="1.10.1740.10">
    <property type="match status" value="1"/>
</dbReference>
<feature type="domain" description="RNA polymerase sigma-70 region 4" evidence="7">
    <location>
        <begin position="125"/>
        <end position="173"/>
    </location>
</feature>
<evidence type="ECO:0000256" key="2">
    <source>
        <dbReference type="ARBA" id="ARBA00023015"/>
    </source>
</evidence>
<sequence>MPIEPRRNDPPPTTDGAAADHALALLYADHAKALLGFAERFTGDRGRAEDIVQETFLRAWRQLPRLLDDDRPVRHWLFQVARRLLIDAARSASVRPQFAADSYAQEPFADGGFEQLMDRRVLVDALRDLSPQHRQIVVATFFLGCPMHVAAEQLGVPPGTARSRLHYALGRLRRQLESALAA</sequence>
<dbReference type="InterPro" id="IPR039425">
    <property type="entry name" value="RNA_pol_sigma-70-like"/>
</dbReference>
<evidence type="ECO:0000259" key="7">
    <source>
        <dbReference type="Pfam" id="PF04545"/>
    </source>
</evidence>
<evidence type="ECO:0000256" key="1">
    <source>
        <dbReference type="ARBA" id="ARBA00010641"/>
    </source>
</evidence>
<keyword evidence="9" id="KW-1185">Reference proteome</keyword>
<dbReference type="SUPFAM" id="SSF88659">
    <property type="entry name" value="Sigma3 and sigma4 domains of RNA polymerase sigma factors"/>
    <property type="match status" value="1"/>
</dbReference>
<accession>A0ABN2E6P5</accession>
<dbReference type="InterPro" id="IPR013325">
    <property type="entry name" value="RNA_pol_sigma_r2"/>
</dbReference>
<proteinExistence type="inferred from homology"/>
<evidence type="ECO:0000256" key="5">
    <source>
        <dbReference type="ARBA" id="ARBA00023163"/>
    </source>
</evidence>
<evidence type="ECO:0000259" key="6">
    <source>
        <dbReference type="Pfam" id="PF04542"/>
    </source>
</evidence>
<organism evidence="8 9">
    <name type="scientific">Kribbella karoonensis</name>
    <dbReference type="NCBI Taxonomy" id="324851"/>
    <lineage>
        <taxon>Bacteria</taxon>
        <taxon>Bacillati</taxon>
        <taxon>Actinomycetota</taxon>
        <taxon>Actinomycetes</taxon>
        <taxon>Propionibacteriales</taxon>
        <taxon>Kribbellaceae</taxon>
        <taxon>Kribbella</taxon>
    </lineage>
</organism>
<reference evidence="8 9" key="1">
    <citation type="journal article" date="2019" name="Int. J. Syst. Evol. Microbiol.">
        <title>The Global Catalogue of Microorganisms (GCM) 10K type strain sequencing project: providing services to taxonomists for standard genome sequencing and annotation.</title>
        <authorList>
            <consortium name="The Broad Institute Genomics Platform"/>
            <consortium name="The Broad Institute Genome Sequencing Center for Infectious Disease"/>
            <person name="Wu L."/>
            <person name="Ma J."/>
        </authorList>
    </citation>
    <scope>NUCLEOTIDE SEQUENCE [LARGE SCALE GENOMIC DNA]</scope>
    <source>
        <strain evidence="8 9">JCM 14304</strain>
    </source>
</reference>
<keyword evidence="2" id="KW-0805">Transcription regulation</keyword>
<dbReference type="Pfam" id="PF04542">
    <property type="entry name" value="Sigma70_r2"/>
    <property type="match status" value="1"/>
</dbReference>
<evidence type="ECO:0000313" key="8">
    <source>
        <dbReference type="EMBL" id="GAA1595190.1"/>
    </source>
</evidence>
<gene>
    <name evidence="8" type="ORF">GCM10009742_47380</name>
</gene>
<comment type="similarity">
    <text evidence="1">Belongs to the sigma-70 factor family. ECF subfamily.</text>
</comment>
<dbReference type="EMBL" id="BAAAND010000008">
    <property type="protein sequence ID" value="GAA1595190.1"/>
    <property type="molecule type" value="Genomic_DNA"/>
</dbReference>
<evidence type="ECO:0000256" key="3">
    <source>
        <dbReference type="ARBA" id="ARBA00023082"/>
    </source>
</evidence>
<keyword evidence="5" id="KW-0804">Transcription</keyword>
<dbReference type="InterPro" id="IPR036388">
    <property type="entry name" value="WH-like_DNA-bd_sf"/>
</dbReference>
<evidence type="ECO:0000313" key="9">
    <source>
        <dbReference type="Proteomes" id="UP001500190"/>
    </source>
</evidence>
<keyword evidence="3" id="KW-0731">Sigma factor</keyword>
<dbReference type="PANTHER" id="PTHR43133:SF52">
    <property type="entry name" value="ECF RNA POLYMERASE SIGMA FACTOR SIGL"/>
    <property type="match status" value="1"/>
</dbReference>
<dbReference type="InterPro" id="IPR007627">
    <property type="entry name" value="RNA_pol_sigma70_r2"/>
</dbReference>
<dbReference type="InterPro" id="IPR013324">
    <property type="entry name" value="RNA_pol_sigma_r3/r4-like"/>
</dbReference>
<dbReference type="InterPro" id="IPR007630">
    <property type="entry name" value="RNA_pol_sigma70_r4"/>
</dbReference>
<feature type="domain" description="RNA polymerase sigma-70 region 2" evidence="6">
    <location>
        <begin position="26"/>
        <end position="93"/>
    </location>
</feature>
<dbReference type="Gene3D" id="1.10.10.10">
    <property type="entry name" value="Winged helix-like DNA-binding domain superfamily/Winged helix DNA-binding domain"/>
    <property type="match status" value="1"/>
</dbReference>
<evidence type="ECO:0000256" key="4">
    <source>
        <dbReference type="ARBA" id="ARBA00023125"/>
    </source>
</evidence>
<dbReference type="Proteomes" id="UP001500190">
    <property type="component" value="Unassembled WGS sequence"/>
</dbReference>